<reference evidence="4" key="1">
    <citation type="submission" date="2018-08" db="EMBL/GenBank/DDBJ databases">
        <authorList>
            <person name="Rossello M."/>
        </authorList>
    </citation>
    <scope>NUCLEOTIDE SEQUENCE [LARGE SCALE GENOMIC DNA]</scope>
    <source>
        <strain evidence="4">cv. Chinese Spring</strain>
    </source>
</reference>
<gene>
    <name evidence="4" type="primary">LOC123165835</name>
</gene>
<keyword evidence="5" id="KW-1185">Reference proteome</keyword>
<dbReference type="GO" id="GO:0016020">
    <property type="term" value="C:membrane"/>
    <property type="evidence" value="ECO:0007669"/>
    <property type="project" value="UniProtKB-SubCell"/>
</dbReference>
<dbReference type="Proteomes" id="UP000019116">
    <property type="component" value="Chromosome 7D"/>
</dbReference>
<evidence type="ECO:0000256" key="2">
    <source>
        <dbReference type="SAM" id="SignalP"/>
    </source>
</evidence>
<dbReference type="SMR" id="A0A3B6TA00"/>
<feature type="chain" id="PRO_5017334288" description="Malectin-like domain-containing protein" evidence="2">
    <location>
        <begin position="25"/>
        <end position="214"/>
    </location>
</feature>
<dbReference type="OMA" id="RARFISI"/>
<sequence>MAPTRWLLLICLAGAAGGVLQARAQPDSNGFISIDCGLPGKTSYVEDTTKLPYTPDAGFTDTGTNHNISAEYLTPSTGRSWHNLRSFATGPRNCYTLLSLTSGLKYLVRAKFMYGNYDGLDRPPVFDLYVGVNLWTTVNITGPEGMVSTEVIIVVPDDFLHVCLVNTGAGTPFMSSLELRLLHRTLYPQATTTQGLVLSSRLNFGPTSENNVIR</sequence>
<organism evidence="4">
    <name type="scientific">Triticum aestivum</name>
    <name type="common">Wheat</name>
    <dbReference type="NCBI Taxonomy" id="4565"/>
    <lineage>
        <taxon>Eukaryota</taxon>
        <taxon>Viridiplantae</taxon>
        <taxon>Streptophyta</taxon>
        <taxon>Embryophyta</taxon>
        <taxon>Tracheophyta</taxon>
        <taxon>Spermatophyta</taxon>
        <taxon>Magnoliopsida</taxon>
        <taxon>Liliopsida</taxon>
        <taxon>Poales</taxon>
        <taxon>Poaceae</taxon>
        <taxon>BOP clade</taxon>
        <taxon>Pooideae</taxon>
        <taxon>Triticodae</taxon>
        <taxon>Triticeae</taxon>
        <taxon>Triticinae</taxon>
        <taxon>Triticum</taxon>
    </lineage>
</organism>
<dbReference type="PANTHER" id="PTHR45631:SF156">
    <property type="entry name" value="PROTEIN KINASE DOMAIN-CONTAINING PROTEIN"/>
    <property type="match status" value="1"/>
</dbReference>
<reference evidence="4" key="2">
    <citation type="submission" date="2018-10" db="UniProtKB">
        <authorList>
            <consortium name="EnsemblPlants"/>
        </authorList>
    </citation>
    <scope>IDENTIFICATION</scope>
</reference>
<evidence type="ECO:0000313" key="5">
    <source>
        <dbReference type="Proteomes" id="UP000019116"/>
    </source>
</evidence>
<dbReference type="Pfam" id="PF12819">
    <property type="entry name" value="Malectin_like"/>
    <property type="match status" value="1"/>
</dbReference>
<dbReference type="PANTHER" id="PTHR45631">
    <property type="entry name" value="OS07G0107800 PROTEIN-RELATED"/>
    <property type="match status" value="1"/>
</dbReference>
<dbReference type="Gramene" id="TraesCS7D02G117500.1">
    <property type="protein sequence ID" value="TraesCS7D02G117500.1"/>
    <property type="gene ID" value="TraesCS7D02G117500"/>
</dbReference>
<evidence type="ECO:0000313" key="4">
    <source>
        <dbReference type="EnsemblPlants" id="TraesCS7D02G117500.1"/>
    </source>
</evidence>
<evidence type="ECO:0000256" key="1">
    <source>
        <dbReference type="ARBA" id="ARBA00004167"/>
    </source>
</evidence>
<keyword evidence="2" id="KW-0732">Signal</keyword>
<comment type="subcellular location">
    <subcellularLocation>
        <location evidence="1">Membrane</location>
        <topology evidence="1">Single-pass membrane protein</topology>
    </subcellularLocation>
</comment>
<dbReference type="EnsemblPlants" id="TraesCS7D02G117500.1">
    <property type="protein sequence ID" value="TraesCS7D02G117500.1"/>
    <property type="gene ID" value="TraesCS7D02G117500"/>
</dbReference>
<dbReference type="AlphaFoldDB" id="A0A3B6TA00"/>
<evidence type="ECO:0000259" key="3">
    <source>
        <dbReference type="Pfam" id="PF12819"/>
    </source>
</evidence>
<name>A0A3B6TA00_WHEAT</name>
<dbReference type="STRING" id="4565.A0A3B6TA00"/>
<dbReference type="Gramene" id="TraesCS7D03G0263300.1">
    <property type="protein sequence ID" value="TraesCS7D03G0263300.1.CDS"/>
    <property type="gene ID" value="TraesCS7D03G0263300"/>
</dbReference>
<accession>A0A3B6TA00</accession>
<proteinExistence type="predicted"/>
<feature type="domain" description="Malectin-like" evidence="3">
    <location>
        <begin position="34"/>
        <end position="210"/>
    </location>
</feature>
<protein>
    <recommendedName>
        <fullName evidence="3">Malectin-like domain-containing protein</fullName>
    </recommendedName>
</protein>
<feature type="signal peptide" evidence="2">
    <location>
        <begin position="1"/>
        <end position="24"/>
    </location>
</feature>
<dbReference type="InterPro" id="IPR024788">
    <property type="entry name" value="Malectin-like_Carb-bd_dom"/>
</dbReference>